<proteinExistence type="predicted"/>
<dbReference type="OrthoDB" id="2799468at2759"/>
<dbReference type="AlphaFoldDB" id="A0A0C3RQB7"/>
<dbReference type="STRING" id="745531.A0A0C3RQB7"/>
<dbReference type="HOGENOM" id="CLU_679895_0_0_1"/>
<feature type="compositionally biased region" description="Basic and acidic residues" evidence="1">
    <location>
        <begin position="183"/>
        <end position="200"/>
    </location>
</feature>
<gene>
    <name evidence="2" type="ORF">PHLGIDRAFT_319718</name>
</gene>
<evidence type="ECO:0000313" key="3">
    <source>
        <dbReference type="Proteomes" id="UP000053257"/>
    </source>
</evidence>
<keyword evidence="3" id="KW-1185">Reference proteome</keyword>
<feature type="compositionally biased region" description="Polar residues" evidence="1">
    <location>
        <begin position="251"/>
        <end position="277"/>
    </location>
</feature>
<evidence type="ECO:0000313" key="2">
    <source>
        <dbReference type="EMBL" id="KIP01946.1"/>
    </source>
</evidence>
<feature type="compositionally biased region" description="Basic and acidic residues" evidence="1">
    <location>
        <begin position="216"/>
        <end position="250"/>
    </location>
</feature>
<sequence length="405" mass="42488">MMTVLQPPSNTTLKQAVAGMSRPETTTVASALATRRLSAGAIIAESIGIDLNAIGRAEAKKIMSLEHKVLGFRPPHGSLAAEAQAAAAKHPEVPGVQQPHPEKLKEAAKIDAERILAERKEKEKSGIAGPVKTGVVEVAGSALDLDAITEEEARKLMSHEHRALGFRPPPGSLAAEAQAAAAKHAEGNGKPRRNSNENGRKPRQNSTGANVAVVDQQRRGLNEEAGEATRRGSSESQKSRREATEIKRTSSDQSGGKVNGSASVRRASATTGPSTPTKEGLLREAALRDAERIKAIRGINGTNATENAHAEVQDIAADEAASESINLPAPAQENVDHEAKAAIQGEAAAARDVVTGEEGQDVEVDAVTETEVAPGELEHEEKVSTPVMSRSETADSVQIICNLLA</sequence>
<protein>
    <submittedName>
        <fullName evidence="2">Uncharacterized protein</fullName>
    </submittedName>
</protein>
<accession>A0A0C3RQB7</accession>
<reference evidence="2 3" key="1">
    <citation type="journal article" date="2014" name="PLoS Genet.">
        <title>Analysis of the Phlebiopsis gigantea genome, transcriptome and secretome provides insight into its pioneer colonization strategies of wood.</title>
        <authorList>
            <person name="Hori C."/>
            <person name="Ishida T."/>
            <person name="Igarashi K."/>
            <person name="Samejima M."/>
            <person name="Suzuki H."/>
            <person name="Master E."/>
            <person name="Ferreira P."/>
            <person name="Ruiz-Duenas F.J."/>
            <person name="Held B."/>
            <person name="Canessa P."/>
            <person name="Larrondo L.F."/>
            <person name="Schmoll M."/>
            <person name="Druzhinina I.S."/>
            <person name="Kubicek C.P."/>
            <person name="Gaskell J.A."/>
            <person name="Kersten P."/>
            <person name="St John F."/>
            <person name="Glasner J."/>
            <person name="Sabat G."/>
            <person name="Splinter BonDurant S."/>
            <person name="Syed K."/>
            <person name="Yadav J."/>
            <person name="Mgbeahuruike A.C."/>
            <person name="Kovalchuk A."/>
            <person name="Asiegbu F.O."/>
            <person name="Lackner G."/>
            <person name="Hoffmeister D."/>
            <person name="Rencoret J."/>
            <person name="Gutierrez A."/>
            <person name="Sun H."/>
            <person name="Lindquist E."/>
            <person name="Barry K."/>
            <person name="Riley R."/>
            <person name="Grigoriev I.V."/>
            <person name="Henrissat B."/>
            <person name="Kues U."/>
            <person name="Berka R.M."/>
            <person name="Martinez A.T."/>
            <person name="Covert S.F."/>
            <person name="Blanchette R.A."/>
            <person name="Cullen D."/>
        </authorList>
    </citation>
    <scope>NUCLEOTIDE SEQUENCE [LARGE SCALE GENOMIC DNA]</scope>
    <source>
        <strain evidence="2 3">11061_1 CR5-6</strain>
    </source>
</reference>
<feature type="region of interest" description="Disordered" evidence="1">
    <location>
        <begin position="368"/>
        <end position="391"/>
    </location>
</feature>
<name>A0A0C3RQB7_PHLG1</name>
<evidence type="ECO:0000256" key="1">
    <source>
        <dbReference type="SAM" id="MobiDB-lite"/>
    </source>
</evidence>
<dbReference type="Proteomes" id="UP000053257">
    <property type="component" value="Unassembled WGS sequence"/>
</dbReference>
<organism evidence="2 3">
    <name type="scientific">Phlebiopsis gigantea (strain 11061_1 CR5-6)</name>
    <name type="common">White-rot fungus</name>
    <name type="synonym">Peniophora gigantea</name>
    <dbReference type="NCBI Taxonomy" id="745531"/>
    <lineage>
        <taxon>Eukaryota</taxon>
        <taxon>Fungi</taxon>
        <taxon>Dikarya</taxon>
        <taxon>Basidiomycota</taxon>
        <taxon>Agaricomycotina</taxon>
        <taxon>Agaricomycetes</taxon>
        <taxon>Polyporales</taxon>
        <taxon>Phanerochaetaceae</taxon>
        <taxon>Phlebiopsis</taxon>
    </lineage>
</organism>
<dbReference type="EMBL" id="KN840719">
    <property type="protein sequence ID" value="KIP01946.1"/>
    <property type="molecule type" value="Genomic_DNA"/>
</dbReference>
<feature type="region of interest" description="Disordered" evidence="1">
    <location>
        <begin position="163"/>
        <end position="281"/>
    </location>
</feature>